<evidence type="ECO:0000259" key="7">
    <source>
        <dbReference type="Pfam" id="PF23559"/>
    </source>
</evidence>
<dbReference type="GO" id="GO:0006952">
    <property type="term" value="P:defense response"/>
    <property type="evidence" value="ECO:0007669"/>
    <property type="project" value="UniProtKB-KW"/>
</dbReference>
<accession>A0A803MC13</accession>
<dbReference type="AlphaFoldDB" id="A0A803MC13"/>
<proteinExistence type="predicted"/>
<dbReference type="EnsemblPlants" id="AUR62027006-RA">
    <property type="protein sequence ID" value="AUR62027006-RA:cds"/>
    <property type="gene ID" value="AUR62027006"/>
</dbReference>
<dbReference type="Gene3D" id="3.40.50.300">
    <property type="entry name" value="P-loop containing nucleotide triphosphate hydrolases"/>
    <property type="match status" value="1"/>
</dbReference>
<dbReference type="Pfam" id="PF23559">
    <property type="entry name" value="WHD_DRP"/>
    <property type="match status" value="1"/>
</dbReference>
<dbReference type="PANTHER" id="PTHR36766">
    <property type="entry name" value="PLANT BROAD-SPECTRUM MILDEW RESISTANCE PROTEIN RPW8"/>
    <property type="match status" value="1"/>
</dbReference>
<dbReference type="SUPFAM" id="SSF52540">
    <property type="entry name" value="P-loop containing nucleoside triphosphate hydrolases"/>
    <property type="match status" value="1"/>
</dbReference>
<reference evidence="9" key="1">
    <citation type="journal article" date="2017" name="Nature">
        <title>The genome of Chenopodium quinoa.</title>
        <authorList>
            <person name="Jarvis D.E."/>
            <person name="Ho Y.S."/>
            <person name="Lightfoot D.J."/>
            <person name="Schmoeckel S.M."/>
            <person name="Li B."/>
            <person name="Borm T.J.A."/>
            <person name="Ohyanagi H."/>
            <person name="Mineta K."/>
            <person name="Michell C.T."/>
            <person name="Saber N."/>
            <person name="Kharbatia N.M."/>
            <person name="Rupper R.R."/>
            <person name="Sharp A.R."/>
            <person name="Dally N."/>
            <person name="Boughton B.A."/>
            <person name="Woo Y.H."/>
            <person name="Gao G."/>
            <person name="Schijlen E.G.W.M."/>
            <person name="Guo X."/>
            <person name="Momin A.A."/>
            <person name="Negrao S."/>
            <person name="Al-Babili S."/>
            <person name="Gehring C."/>
            <person name="Roessner U."/>
            <person name="Jung C."/>
            <person name="Murphy K."/>
            <person name="Arold S.T."/>
            <person name="Gojobori T."/>
            <person name="van der Linden C.G."/>
            <person name="van Loo E.N."/>
            <person name="Jellen E.N."/>
            <person name="Maughan P.J."/>
            <person name="Tester M."/>
        </authorList>
    </citation>
    <scope>NUCLEOTIDE SEQUENCE [LARGE SCALE GENOMIC DNA]</scope>
    <source>
        <strain evidence="9">cv. PI 614886</strain>
    </source>
</reference>
<dbReference type="GO" id="GO:0043531">
    <property type="term" value="F:ADP binding"/>
    <property type="evidence" value="ECO:0007669"/>
    <property type="project" value="InterPro"/>
</dbReference>
<feature type="domain" description="NB-ARC" evidence="5">
    <location>
        <begin position="186"/>
        <end position="335"/>
    </location>
</feature>
<dbReference type="Gene3D" id="1.10.10.10">
    <property type="entry name" value="Winged helix-like DNA-binding domain superfamily/Winged helix DNA-binding domain"/>
    <property type="match status" value="1"/>
</dbReference>
<sequence length="732" mass="83271">MATGMVLSVANTLFAALQNKELRELCSSFGYESQLDKLQCTVTSIKAIFLDAESRHQELTHEEGLNWVDKLKDAVYDADDLFDEFTTIAQQLKRLPGGKICKKVRRLFSPENQLVSAFKISQEIKKLREILDCNQSWCSYLYEPINRKEEKYPCVFEMSIIGREPDKEAIVGMLLSDSNFSADINQENVSFVTIVGIGGLGKTALAKLVFNDNRIKGAFGDWMKWVCVSDGFGIKEILGKLLVKNDNLEVMQKKVRNQIEGRRYLLVLDDVCSHDRQKWAELRELLSLGDKGSRVLITSRSMEVANVVGDHPIYELQGLSEEKSWDLFRRMAFKQGKEQEDNDLAVIGKEITKKCANVPLSIRVIGSLLYGQDKKNWLFVKGIDLAKMRHSRRCDENRVMSTLMFSYHQLTNELKSCFGFCSLFPKDYAIEKDVLINLWLAQGYLFPSHEGQSLEDIGEEYVSILLHRCFFYDNEQDECGEVLSFKMHDLLHDLALEVAGAESLMLTSSTIHFGKTIRHLFTTSNAYLNNWVSPSYCSNVTVRTLFQLYSPLKTSGNVAAIILNCRRLRVLDLHDLAIETLPKLGKLLHLRYLDVSGNKNMEMLPTSITKLRNLQILKLCNCRKLKQLPEDVSKLVNLRMLDLDGCYRLTHMPAGMDNLKCLHTLTKFVVRGDDSNLVKKGEIIDLKDLVNLKGDLCIEVREFSGKNVPIVTEGAYILKNAHLKALQITCPK</sequence>
<dbReference type="GO" id="GO:0005524">
    <property type="term" value="F:ATP binding"/>
    <property type="evidence" value="ECO:0007669"/>
    <property type="project" value="UniProtKB-KW"/>
</dbReference>
<dbReference type="InterPro" id="IPR036388">
    <property type="entry name" value="WH-like_DNA-bd_sf"/>
</dbReference>
<keyword evidence="2" id="KW-0547">Nucleotide-binding</keyword>
<feature type="domain" description="Disease resistance R13L4/SHOC-2-like LRR" evidence="8">
    <location>
        <begin position="560"/>
        <end position="695"/>
    </location>
</feature>
<dbReference type="Proteomes" id="UP000596660">
    <property type="component" value="Unplaced"/>
</dbReference>
<dbReference type="OrthoDB" id="5279713at2759"/>
<dbReference type="Gramene" id="AUR62027006-RA">
    <property type="protein sequence ID" value="AUR62027006-RA:cds"/>
    <property type="gene ID" value="AUR62027006"/>
</dbReference>
<dbReference type="GO" id="GO:0051707">
    <property type="term" value="P:response to other organism"/>
    <property type="evidence" value="ECO:0007669"/>
    <property type="project" value="UniProtKB-ARBA"/>
</dbReference>
<dbReference type="RefSeq" id="XP_021776313.1">
    <property type="nucleotide sequence ID" value="XM_021920621.1"/>
</dbReference>
<dbReference type="KEGG" id="cqi:110740123"/>
<dbReference type="Gene3D" id="1.10.8.430">
    <property type="entry name" value="Helical domain of apoptotic protease-activating factors"/>
    <property type="match status" value="1"/>
</dbReference>
<keyword evidence="3" id="KW-0611">Plant defense</keyword>
<evidence type="ECO:0000256" key="4">
    <source>
        <dbReference type="ARBA" id="ARBA00022840"/>
    </source>
</evidence>
<keyword evidence="10" id="KW-1185">Reference proteome</keyword>
<dbReference type="Pfam" id="PF18052">
    <property type="entry name" value="Rx_N"/>
    <property type="match status" value="1"/>
</dbReference>
<dbReference type="GeneID" id="110740123"/>
<dbReference type="InterPro" id="IPR058922">
    <property type="entry name" value="WHD_DRP"/>
</dbReference>
<gene>
    <name evidence="9" type="primary">LOC110740123</name>
</gene>
<evidence type="ECO:0000259" key="8">
    <source>
        <dbReference type="Pfam" id="PF23598"/>
    </source>
</evidence>
<dbReference type="InterPro" id="IPR002182">
    <property type="entry name" value="NB-ARC"/>
</dbReference>
<dbReference type="PRINTS" id="PR00364">
    <property type="entry name" value="DISEASERSIST"/>
</dbReference>
<protein>
    <submittedName>
        <fullName evidence="9">Uncharacterized protein</fullName>
    </submittedName>
</protein>
<dbReference type="PANTHER" id="PTHR36766:SF35">
    <property type="entry name" value="DISEASE RESISTANCE PROTEIN RGA3"/>
    <property type="match status" value="1"/>
</dbReference>
<dbReference type="Gene3D" id="3.80.10.10">
    <property type="entry name" value="Ribonuclease Inhibitor"/>
    <property type="match status" value="1"/>
</dbReference>
<dbReference type="InterPro" id="IPR042197">
    <property type="entry name" value="Apaf_helical"/>
</dbReference>
<keyword evidence="1" id="KW-0677">Repeat</keyword>
<evidence type="ECO:0000259" key="6">
    <source>
        <dbReference type="Pfam" id="PF18052"/>
    </source>
</evidence>
<dbReference type="Gene3D" id="1.20.5.4130">
    <property type="match status" value="1"/>
</dbReference>
<reference evidence="9" key="2">
    <citation type="submission" date="2021-03" db="UniProtKB">
        <authorList>
            <consortium name="EnsemblPlants"/>
        </authorList>
    </citation>
    <scope>IDENTIFICATION</scope>
</reference>
<dbReference type="FunFam" id="1.10.10.10:FF:000322">
    <property type="entry name" value="Probable disease resistance protein At1g63360"/>
    <property type="match status" value="1"/>
</dbReference>
<organism evidence="9 10">
    <name type="scientific">Chenopodium quinoa</name>
    <name type="common">Quinoa</name>
    <dbReference type="NCBI Taxonomy" id="63459"/>
    <lineage>
        <taxon>Eukaryota</taxon>
        <taxon>Viridiplantae</taxon>
        <taxon>Streptophyta</taxon>
        <taxon>Embryophyta</taxon>
        <taxon>Tracheophyta</taxon>
        <taxon>Spermatophyta</taxon>
        <taxon>Magnoliopsida</taxon>
        <taxon>eudicotyledons</taxon>
        <taxon>Gunneridae</taxon>
        <taxon>Pentapetalae</taxon>
        <taxon>Caryophyllales</taxon>
        <taxon>Chenopodiaceae</taxon>
        <taxon>Chenopodioideae</taxon>
        <taxon>Atripliceae</taxon>
        <taxon>Chenopodium</taxon>
    </lineage>
</organism>
<evidence type="ECO:0000256" key="2">
    <source>
        <dbReference type="ARBA" id="ARBA00022741"/>
    </source>
</evidence>
<dbReference type="SUPFAM" id="SSF52058">
    <property type="entry name" value="L domain-like"/>
    <property type="match status" value="1"/>
</dbReference>
<feature type="domain" description="Disease resistance N-terminal" evidence="6">
    <location>
        <begin position="9"/>
        <end position="99"/>
    </location>
</feature>
<dbReference type="Pfam" id="PF00931">
    <property type="entry name" value="NB-ARC"/>
    <property type="match status" value="1"/>
</dbReference>
<evidence type="ECO:0000313" key="9">
    <source>
        <dbReference type="EnsemblPlants" id="AUR62027006-RA:cds"/>
    </source>
</evidence>
<dbReference type="OMA" id="FVSINDC"/>
<evidence type="ECO:0000256" key="3">
    <source>
        <dbReference type="ARBA" id="ARBA00022821"/>
    </source>
</evidence>
<evidence type="ECO:0000256" key="1">
    <source>
        <dbReference type="ARBA" id="ARBA00022737"/>
    </source>
</evidence>
<evidence type="ECO:0000259" key="5">
    <source>
        <dbReference type="Pfam" id="PF00931"/>
    </source>
</evidence>
<evidence type="ECO:0000313" key="10">
    <source>
        <dbReference type="Proteomes" id="UP000596660"/>
    </source>
</evidence>
<dbReference type="Pfam" id="PF23598">
    <property type="entry name" value="LRR_14"/>
    <property type="match status" value="1"/>
</dbReference>
<keyword evidence="4" id="KW-0067">ATP-binding</keyword>
<name>A0A803MC13_CHEQI</name>
<dbReference type="InterPro" id="IPR027417">
    <property type="entry name" value="P-loop_NTPase"/>
</dbReference>
<feature type="domain" description="Disease resistance protein winged helix" evidence="7">
    <location>
        <begin position="423"/>
        <end position="495"/>
    </location>
</feature>
<dbReference type="InterPro" id="IPR055414">
    <property type="entry name" value="LRR_R13L4/SHOC2-like"/>
</dbReference>
<dbReference type="InterPro" id="IPR032675">
    <property type="entry name" value="LRR_dom_sf"/>
</dbReference>
<dbReference type="InterPro" id="IPR041118">
    <property type="entry name" value="Rx_N"/>
</dbReference>